<evidence type="ECO:0000256" key="6">
    <source>
        <dbReference type="PROSITE-ProRule" id="PRU00110"/>
    </source>
</evidence>
<dbReference type="InterPro" id="IPR036097">
    <property type="entry name" value="HisK_dim/P_sf"/>
</dbReference>
<dbReference type="EC" id="2.7.13.3" evidence="2"/>
<protein>
    <recommendedName>
        <fullName evidence="2">histidine kinase</fullName>
        <ecNumber evidence="2">2.7.13.3</ecNumber>
    </recommendedName>
</protein>
<evidence type="ECO:0000256" key="8">
    <source>
        <dbReference type="SAM" id="MobiDB-lite"/>
    </source>
</evidence>
<dbReference type="GO" id="GO:0005737">
    <property type="term" value="C:cytoplasm"/>
    <property type="evidence" value="ECO:0007669"/>
    <property type="project" value="InterPro"/>
</dbReference>
<dbReference type="SUPFAM" id="SSF47226">
    <property type="entry name" value="Histidine-containing phosphotransfer domain, HPT domain"/>
    <property type="match status" value="1"/>
</dbReference>
<dbReference type="InterPro" id="IPR011006">
    <property type="entry name" value="CheY-like_superfamily"/>
</dbReference>
<evidence type="ECO:0000313" key="13">
    <source>
        <dbReference type="EMBL" id="ADE53206.1"/>
    </source>
</evidence>
<dbReference type="Gene3D" id="3.40.50.2300">
    <property type="match status" value="1"/>
</dbReference>
<evidence type="ECO:0000256" key="5">
    <source>
        <dbReference type="ARBA" id="ARBA00022777"/>
    </source>
</evidence>
<feature type="domain" description="Response regulatory" evidence="10">
    <location>
        <begin position="847"/>
        <end position="963"/>
    </location>
</feature>
<evidence type="ECO:0000259" key="9">
    <source>
        <dbReference type="PROSITE" id="PS50109"/>
    </source>
</evidence>
<proteinExistence type="predicted"/>
<dbReference type="Gene3D" id="2.30.30.40">
    <property type="entry name" value="SH3 Domains"/>
    <property type="match status" value="1"/>
</dbReference>
<evidence type="ECO:0000256" key="7">
    <source>
        <dbReference type="PROSITE-ProRule" id="PRU00169"/>
    </source>
</evidence>
<dbReference type="Pfam" id="PF02518">
    <property type="entry name" value="HATPase_c"/>
    <property type="match status" value="1"/>
</dbReference>
<name>D5ELN1_CORAD</name>
<dbReference type="SUPFAM" id="SSF47384">
    <property type="entry name" value="Homodimeric domain of signal transducing histidine kinase"/>
    <property type="match status" value="1"/>
</dbReference>
<dbReference type="InterPro" id="IPR036890">
    <property type="entry name" value="HATPase_C_sf"/>
</dbReference>
<feature type="domain" description="CheW-like" evidence="11">
    <location>
        <begin position="693"/>
        <end position="826"/>
    </location>
</feature>
<dbReference type="InterPro" id="IPR003594">
    <property type="entry name" value="HATPase_dom"/>
</dbReference>
<dbReference type="GO" id="GO:0000155">
    <property type="term" value="F:phosphorelay sensor kinase activity"/>
    <property type="evidence" value="ECO:0007669"/>
    <property type="project" value="InterPro"/>
</dbReference>
<dbReference type="SMART" id="SM01231">
    <property type="entry name" value="H-kinase_dim"/>
    <property type="match status" value="1"/>
</dbReference>
<dbReference type="GO" id="GO:0006935">
    <property type="term" value="P:chemotaxis"/>
    <property type="evidence" value="ECO:0007669"/>
    <property type="project" value="UniProtKB-KW"/>
</dbReference>
<dbReference type="SUPFAM" id="SSF55874">
    <property type="entry name" value="ATPase domain of HSP90 chaperone/DNA topoisomerase II/histidine kinase"/>
    <property type="match status" value="1"/>
</dbReference>
<dbReference type="InterPro" id="IPR036061">
    <property type="entry name" value="CheW-like_dom_sf"/>
</dbReference>
<dbReference type="SUPFAM" id="SSF50341">
    <property type="entry name" value="CheW-like"/>
    <property type="match status" value="1"/>
</dbReference>
<dbReference type="PROSITE" id="PS50851">
    <property type="entry name" value="CHEW"/>
    <property type="match status" value="1"/>
</dbReference>
<dbReference type="Pfam" id="PF00072">
    <property type="entry name" value="Response_reg"/>
    <property type="match status" value="1"/>
</dbReference>
<dbReference type="Pfam" id="PF01627">
    <property type="entry name" value="Hpt"/>
    <property type="match status" value="1"/>
</dbReference>
<gene>
    <name evidence="13" type="ordered locus">Caka_0179</name>
</gene>
<dbReference type="InterPro" id="IPR051315">
    <property type="entry name" value="Bact_Chemotaxis_CheA"/>
</dbReference>
<feature type="modified residue" description="Phosphohistidine" evidence="6">
    <location>
        <position position="244"/>
    </location>
</feature>
<keyword evidence="14" id="KW-1185">Reference proteome</keyword>
<feature type="domain" description="HPt" evidence="12">
    <location>
        <begin position="199"/>
        <end position="301"/>
    </location>
</feature>
<dbReference type="InterPro" id="IPR002545">
    <property type="entry name" value="CheW-lke_dom"/>
</dbReference>
<dbReference type="STRING" id="583355.Caka_0179"/>
<evidence type="ECO:0000256" key="4">
    <source>
        <dbReference type="ARBA" id="ARBA00022679"/>
    </source>
</evidence>
<evidence type="ECO:0000313" key="14">
    <source>
        <dbReference type="Proteomes" id="UP000000925"/>
    </source>
</evidence>
<keyword evidence="5 13" id="KW-0418">Kinase</keyword>
<dbReference type="PROSITE" id="PS50110">
    <property type="entry name" value="RESPONSE_REGULATORY"/>
    <property type="match status" value="1"/>
</dbReference>
<evidence type="ECO:0000259" key="11">
    <source>
        <dbReference type="PROSITE" id="PS50851"/>
    </source>
</evidence>
<dbReference type="AlphaFoldDB" id="D5ELN1"/>
<dbReference type="InterPro" id="IPR004105">
    <property type="entry name" value="CheA-like_dim"/>
</dbReference>
<accession>D5ELN1</accession>
<dbReference type="PANTHER" id="PTHR43395">
    <property type="entry name" value="SENSOR HISTIDINE KINASE CHEA"/>
    <property type="match status" value="1"/>
</dbReference>
<dbReference type="InterPro" id="IPR004358">
    <property type="entry name" value="Sig_transdc_His_kin-like_C"/>
</dbReference>
<feature type="region of interest" description="Disordered" evidence="8">
    <location>
        <begin position="179"/>
        <end position="198"/>
    </location>
</feature>
<dbReference type="PROSITE" id="PS50894">
    <property type="entry name" value="HPT"/>
    <property type="match status" value="1"/>
</dbReference>
<dbReference type="Pfam" id="PF01584">
    <property type="entry name" value="CheW"/>
    <property type="match status" value="1"/>
</dbReference>
<dbReference type="SUPFAM" id="SSF52172">
    <property type="entry name" value="CheY-like"/>
    <property type="match status" value="1"/>
</dbReference>
<dbReference type="KEGG" id="caa:Caka_0179"/>
<dbReference type="InterPro" id="IPR001789">
    <property type="entry name" value="Sig_transdc_resp-reg_receiver"/>
</dbReference>
<feature type="modified residue" description="4-aspartylphosphate" evidence="7">
    <location>
        <position position="896"/>
    </location>
</feature>
<dbReference type="InterPro" id="IPR036641">
    <property type="entry name" value="HPT_dom_sf"/>
</dbReference>
<reference evidence="13 14" key="1">
    <citation type="journal article" date="2010" name="Stand. Genomic Sci.">
        <title>Complete genome sequence of Coraliomargarita akajimensis type strain (04OKA010-24).</title>
        <authorList>
            <person name="Mavromatis K."/>
            <person name="Abt B."/>
            <person name="Brambilla E."/>
            <person name="Lapidus A."/>
            <person name="Copeland A."/>
            <person name="Deshpande S."/>
            <person name="Nolan M."/>
            <person name="Lucas S."/>
            <person name="Tice H."/>
            <person name="Cheng J.F."/>
            <person name="Han C."/>
            <person name="Detter J.C."/>
            <person name="Woyke T."/>
            <person name="Goodwin L."/>
            <person name="Pitluck S."/>
            <person name="Held B."/>
            <person name="Brettin T."/>
            <person name="Tapia R."/>
            <person name="Ivanova N."/>
            <person name="Mikhailova N."/>
            <person name="Pati A."/>
            <person name="Liolios K."/>
            <person name="Chen A."/>
            <person name="Palaniappan K."/>
            <person name="Land M."/>
            <person name="Hauser L."/>
            <person name="Chang Y.J."/>
            <person name="Jeffries C.D."/>
            <person name="Rohde M."/>
            <person name="Goker M."/>
            <person name="Bristow J."/>
            <person name="Eisen J.A."/>
            <person name="Markowitz V."/>
            <person name="Hugenholtz P."/>
            <person name="Klenk H.P."/>
            <person name="Kyrpides N.C."/>
        </authorList>
    </citation>
    <scope>NUCLEOTIDE SEQUENCE [LARGE SCALE GENOMIC DNA]</scope>
    <source>
        <strain evidence="14">DSM 45221 / IAM 15411 / JCM 23193 / KCTC 12865</strain>
    </source>
</reference>
<dbReference type="SMART" id="SM00387">
    <property type="entry name" value="HATPase_c"/>
    <property type="match status" value="1"/>
</dbReference>
<dbReference type="HOGENOM" id="CLU_000650_2_1_0"/>
<dbReference type="PRINTS" id="PR00344">
    <property type="entry name" value="BCTRLSENSOR"/>
</dbReference>
<organism evidence="13 14">
    <name type="scientific">Coraliomargarita akajimensis (strain DSM 45221 / IAM 15411 / JCM 23193 / KCTC 12865 / 04OKA010-24)</name>
    <dbReference type="NCBI Taxonomy" id="583355"/>
    <lineage>
        <taxon>Bacteria</taxon>
        <taxon>Pseudomonadati</taxon>
        <taxon>Verrucomicrobiota</taxon>
        <taxon>Opitutia</taxon>
        <taxon>Puniceicoccales</taxon>
        <taxon>Coraliomargaritaceae</taxon>
        <taxon>Coraliomargarita</taxon>
    </lineage>
</organism>
<dbReference type="InterPro" id="IPR005467">
    <property type="entry name" value="His_kinase_dom"/>
</dbReference>
<dbReference type="eggNOG" id="COG0643">
    <property type="taxonomic scope" value="Bacteria"/>
</dbReference>
<dbReference type="eggNOG" id="COG0745">
    <property type="taxonomic scope" value="Bacteria"/>
</dbReference>
<evidence type="ECO:0000256" key="2">
    <source>
        <dbReference type="ARBA" id="ARBA00012438"/>
    </source>
</evidence>
<dbReference type="SMART" id="SM00260">
    <property type="entry name" value="CheW"/>
    <property type="match status" value="1"/>
</dbReference>
<keyword evidence="3 7" id="KW-0597">Phosphoprotein</keyword>
<dbReference type="SMART" id="SM00448">
    <property type="entry name" value="REC"/>
    <property type="match status" value="1"/>
</dbReference>
<comment type="catalytic activity">
    <reaction evidence="1">
        <text>ATP + protein L-histidine = ADP + protein N-phospho-L-histidine.</text>
        <dbReference type="EC" id="2.7.13.3"/>
    </reaction>
</comment>
<dbReference type="Proteomes" id="UP000000925">
    <property type="component" value="Chromosome"/>
</dbReference>
<dbReference type="InterPro" id="IPR008207">
    <property type="entry name" value="Sig_transdc_His_kin_Hpt_dom"/>
</dbReference>
<evidence type="ECO:0000256" key="3">
    <source>
        <dbReference type="ARBA" id="ARBA00022553"/>
    </source>
</evidence>
<evidence type="ECO:0000256" key="1">
    <source>
        <dbReference type="ARBA" id="ARBA00000085"/>
    </source>
</evidence>
<dbReference type="FunFam" id="3.30.565.10:FF:000016">
    <property type="entry name" value="Chemotaxis protein CheA, putative"/>
    <property type="match status" value="1"/>
</dbReference>
<dbReference type="Gene3D" id="1.20.120.160">
    <property type="entry name" value="HPT domain"/>
    <property type="match status" value="1"/>
</dbReference>
<sequence>MEAPMITEYTFPETLLDADFRDSFLGDLSIAKGQLSQALAQDSPAESAAISTMDEIQAAMHMLRGAAGAIHFKLAFDYAEMFHRAAEIGQSFAGNLQSEFHKIYAYLKKAEDLLSAIENDVVQGSFSSAPSLFAQLSESLLADYGDYFADSAEPPSSAKEMERQTDSDDDLESFLAMVNASPQPPNSEPTTSAPDLGGDVPADWDVLQYFYQEADENMTAFEQAMLAMEKGSPDAHAEVLRLTHSTKGAANSMGMFRIAHLMHETEALFERIQQEDLVFSASDYTAILKTTDLIRSILQETETGAPIKDLNRDIENQISLYAQLGHPHETLSEQATTNPQSESTIAIANTSRSTPSTALLSDEDPVQSVSNNTFRIDADKVDDLMNTVGELIISRTRLTQKMDALLALCQELSKSRLRMRDTLTAFSERFEYSKQRKRATEFDQSAEDSYADFAPLELDRYDEFNILSRQVTEIGEDTDLAIKEILAGGQSVQLESNNLSGYISQIQSEIANTRLAPISMLYKRLERSVRDAAAKLDRSVSLITTGDDLLIDKAILDDLFEPMLHMVRNCVVHAFTDATDTENSIAIHARQQGGRIQINVQDNGQGIHYDKIRAVAVQKQLPNAAQLTNDELTELIFHPGFTTTDEANEVSGRGIGLDAVRAQIETFGGSINVRSHPGKGTTFALHLPLTLAIDRGMYFYVGGHLYAIFMAAVEQVYFSRDLSFERSGEKELLILQDSSIPVIDLREQFGHSIDPNNHRESIILCRYLSTRIALKVDRVFYQDDVVVKSLGKFFEHHRFFSSATIHGDGEVVPILDISRLSNSQHTVTEHPSNEFDLADESSNFKQQILVVDDSISVRKVCEDYLSTSGYTVETANDGLEALNRVKAKKYDLILSDLEMPRLNGLDLLAELKRRPQTSDIPVLIITSRTTEKHQQKALSLGAKECVGKPFTKEQLLETLEKHLLQLA</sequence>
<dbReference type="PANTHER" id="PTHR43395:SF1">
    <property type="entry name" value="CHEMOTAXIS PROTEIN CHEA"/>
    <property type="match status" value="1"/>
</dbReference>
<dbReference type="EMBL" id="CP001998">
    <property type="protein sequence ID" value="ADE53206.1"/>
    <property type="molecule type" value="Genomic_DNA"/>
</dbReference>
<dbReference type="Gene3D" id="3.30.565.10">
    <property type="entry name" value="Histidine kinase-like ATPase, C-terminal domain"/>
    <property type="match status" value="1"/>
</dbReference>
<feature type="domain" description="Histidine kinase" evidence="9">
    <location>
        <begin position="495"/>
        <end position="691"/>
    </location>
</feature>
<dbReference type="PROSITE" id="PS50109">
    <property type="entry name" value="HIS_KIN"/>
    <property type="match status" value="1"/>
</dbReference>
<keyword evidence="4" id="KW-0808">Transferase</keyword>
<dbReference type="Pfam" id="PF02895">
    <property type="entry name" value="H-kinase_dim"/>
    <property type="match status" value="1"/>
</dbReference>
<evidence type="ECO:0000259" key="12">
    <source>
        <dbReference type="PROSITE" id="PS50894"/>
    </source>
</evidence>
<evidence type="ECO:0000259" key="10">
    <source>
        <dbReference type="PROSITE" id="PS50110"/>
    </source>
</evidence>